<dbReference type="OrthoDB" id="1155031at2"/>
<sequence>MKTQNRFFRLVVLVILTIGLTSCSKDEVVPPVQVVDTDKDGIADPDDKCPSESGPASNQGCPESTDGGDGQITENDGITEEELETYKGDIGMVLNTRELAKKGYYPVKAQLDVKGTSANFSQTIDLDPYAFMGQIKLPVEDLSEADLNTLKDGVEVIAKLFDAEGSEIFAETFTSILFKPDPVPATCNPNDLPDLNTEVEVVENTPYYIQAVKYENNQIEPENRAAFRRILQENPLDPSSFLYNNLLSMTSTVEFTGDEENSSYFFESIEGKANHFNIKHQASDSYLKSELMKYGPLDFGYDGIKVGFEKSDRLNQQFVLHKVGNGVYRMTDAYFEPIKVTPGVGLTVGAAEGEELLVRLVPINIDWSVEEIETHYLEPLLPAAQNGFSYNSTLINCGSGPLKQTIGESKNVETTTTVGWEESFSFMSSSTASYSMTLGLEVEGKFFGNGAKYSAEATGSSEFTTQNSIENSIWNEATDTTVETFFSEREITVPAKSAVQAYDAFQSYDNIKVNVVQRVQVRGRNQNDNNMALSGKQIATQFHFNGFDGVITQIGPDYVEVTIRAVATMDKIFKSKSDVQEVAANCGN</sequence>
<protein>
    <submittedName>
        <fullName evidence="3">Uncharacterized protein</fullName>
    </submittedName>
</protein>
<accession>A0A426RKK0</accession>
<evidence type="ECO:0000313" key="3">
    <source>
        <dbReference type="EMBL" id="RRQ49557.1"/>
    </source>
</evidence>
<dbReference type="AlphaFoldDB" id="A0A426RKK0"/>
<dbReference type="Gene3D" id="2.170.15.10">
    <property type="entry name" value="Proaerolysin, chain A, domain 3"/>
    <property type="match status" value="1"/>
</dbReference>
<gene>
    <name evidence="3" type="ORF">DZC72_02845</name>
</gene>
<proteinExistence type="predicted"/>
<name>A0A426RKK0_9FLAO</name>
<evidence type="ECO:0000256" key="1">
    <source>
        <dbReference type="SAM" id="MobiDB-lite"/>
    </source>
</evidence>
<dbReference type="RefSeq" id="WP_125221379.1">
    <property type="nucleotide sequence ID" value="NZ_QUSX01000001.1"/>
</dbReference>
<dbReference type="Proteomes" id="UP000286990">
    <property type="component" value="Unassembled WGS sequence"/>
</dbReference>
<feature type="chain" id="PRO_5019424128" evidence="2">
    <location>
        <begin position="25"/>
        <end position="588"/>
    </location>
</feature>
<feature type="compositionally biased region" description="Basic and acidic residues" evidence="1">
    <location>
        <begin position="36"/>
        <end position="50"/>
    </location>
</feature>
<feature type="signal peptide" evidence="2">
    <location>
        <begin position="1"/>
        <end position="24"/>
    </location>
</feature>
<feature type="region of interest" description="Disordered" evidence="1">
    <location>
        <begin position="35"/>
        <end position="74"/>
    </location>
</feature>
<evidence type="ECO:0000256" key="2">
    <source>
        <dbReference type="SAM" id="SignalP"/>
    </source>
</evidence>
<keyword evidence="2" id="KW-0732">Signal</keyword>
<reference evidence="4" key="1">
    <citation type="submission" date="2018-12" db="EMBL/GenBank/DDBJ databases">
        <title>Maribacter lutimaris sp. nov., isolated from marine sediment.</title>
        <authorList>
            <person name="Kim K.K."/>
        </authorList>
    </citation>
    <scope>NUCLEOTIDE SEQUENCE [LARGE SCALE GENOMIC DNA]</scope>
    <source>
        <strain evidence="4">PoM-212</strain>
    </source>
</reference>
<dbReference type="EMBL" id="QUSX01000001">
    <property type="protein sequence ID" value="RRQ49557.1"/>
    <property type="molecule type" value="Genomic_DNA"/>
</dbReference>
<evidence type="ECO:0000313" key="4">
    <source>
        <dbReference type="Proteomes" id="UP000286990"/>
    </source>
</evidence>
<organism evidence="3 4">
    <name type="scientific">Maribacter algicola</name>
    <dbReference type="NCBI Taxonomy" id="2498892"/>
    <lineage>
        <taxon>Bacteria</taxon>
        <taxon>Pseudomonadati</taxon>
        <taxon>Bacteroidota</taxon>
        <taxon>Flavobacteriia</taxon>
        <taxon>Flavobacteriales</taxon>
        <taxon>Flavobacteriaceae</taxon>
        <taxon>Maribacter</taxon>
    </lineage>
</organism>
<keyword evidence="4" id="KW-1185">Reference proteome</keyword>
<comment type="caution">
    <text evidence="3">The sequence shown here is derived from an EMBL/GenBank/DDBJ whole genome shotgun (WGS) entry which is preliminary data.</text>
</comment>
<dbReference type="PROSITE" id="PS51257">
    <property type="entry name" value="PROKAR_LIPOPROTEIN"/>
    <property type="match status" value="1"/>
</dbReference>